<evidence type="ECO:0000256" key="2">
    <source>
        <dbReference type="ARBA" id="ARBA00012513"/>
    </source>
</evidence>
<gene>
    <name evidence="15" type="ORF">C3L33_10505</name>
</gene>
<evidence type="ECO:0000256" key="13">
    <source>
        <dbReference type="SAM" id="MobiDB-lite"/>
    </source>
</evidence>
<keyword evidence="9" id="KW-0325">Glycoprotein</keyword>
<feature type="non-terminal residue" evidence="15">
    <location>
        <position position="1"/>
    </location>
</feature>
<comment type="subcellular location">
    <subcellularLocation>
        <location evidence="1">Membrane</location>
        <topology evidence="1">Single-pass type I membrane protein</topology>
    </subcellularLocation>
</comment>
<dbReference type="OrthoDB" id="4062651at2759"/>
<evidence type="ECO:0000256" key="1">
    <source>
        <dbReference type="ARBA" id="ARBA00004479"/>
    </source>
</evidence>
<dbReference type="InterPro" id="IPR051824">
    <property type="entry name" value="LRR_Rcpt-Like_S/T_Kinase"/>
</dbReference>
<keyword evidence="16" id="KW-1185">Reference proteome</keyword>
<dbReference type="AlphaFoldDB" id="A0A6A4LJV3"/>
<keyword evidence="5" id="KW-0732">Signal</keyword>
<feature type="region of interest" description="Disordered" evidence="13">
    <location>
        <begin position="406"/>
        <end position="449"/>
    </location>
</feature>
<evidence type="ECO:0000256" key="4">
    <source>
        <dbReference type="ARBA" id="ARBA00022679"/>
    </source>
</evidence>
<accession>A0A6A4LJV3</accession>
<dbReference type="PANTHER" id="PTHR48006:SF68">
    <property type="entry name" value="PROTEIN KINASE DOMAIN-CONTAINING PROTEIN"/>
    <property type="match status" value="1"/>
</dbReference>
<dbReference type="SUPFAM" id="SSF52058">
    <property type="entry name" value="L domain-like"/>
    <property type="match status" value="1"/>
</dbReference>
<evidence type="ECO:0000256" key="8">
    <source>
        <dbReference type="ARBA" id="ARBA00023170"/>
    </source>
</evidence>
<dbReference type="PROSITE" id="PS00107">
    <property type="entry name" value="PROTEIN_KINASE_ATP"/>
    <property type="match status" value="1"/>
</dbReference>
<dbReference type="Pfam" id="PF11721">
    <property type="entry name" value="Malectin"/>
    <property type="match status" value="1"/>
</dbReference>
<dbReference type="Gene3D" id="3.30.200.20">
    <property type="entry name" value="Phosphorylase Kinase, domain 1"/>
    <property type="match status" value="1"/>
</dbReference>
<dbReference type="GO" id="GO:0004674">
    <property type="term" value="F:protein serine/threonine kinase activity"/>
    <property type="evidence" value="ECO:0007669"/>
    <property type="project" value="UniProtKB-EC"/>
</dbReference>
<dbReference type="PANTHER" id="PTHR48006">
    <property type="entry name" value="LEUCINE-RICH REPEAT-CONTAINING PROTEIN DDB_G0281931-RELATED"/>
    <property type="match status" value="1"/>
</dbReference>
<dbReference type="EMBL" id="QEFC01001476">
    <property type="protein sequence ID" value="KAE9457592.1"/>
    <property type="molecule type" value="Genomic_DNA"/>
</dbReference>
<dbReference type="InterPro" id="IPR017441">
    <property type="entry name" value="Protein_kinase_ATP_BS"/>
</dbReference>
<protein>
    <recommendedName>
        <fullName evidence="2">non-specific serine/threonine protein kinase</fullName>
        <ecNumber evidence="2">2.7.11.1</ecNumber>
    </recommendedName>
</protein>
<keyword evidence="8" id="KW-0675">Receptor</keyword>
<keyword evidence="7 12" id="KW-0067">ATP-binding</keyword>
<proteinExistence type="predicted"/>
<feature type="binding site" evidence="12">
    <location>
        <position position="308"/>
    </location>
    <ligand>
        <name>ATP</name>
        <dbReference type="ChEBI" id="CHEBI:30616"/>
    </ligand>
</feature>
<organism evidence="15 16">
    <name type="scientific">Rhododendron williamsianum</name>
    <dbReference type="NCBI Taxonomy" id="262921"/>
    <lineage>
        <taxon>Eukaryota</taxon>
        <taxon>Viridiplantae</taxon>
        <taxon>Streptophyta</taxon>
        <taxon>Embryophyta</taxon>
        <taxon>Tracheophyta</taxon>
        <taxon>Spermatophyta</taxon>
        <taxon>Magnoliopsida</taxon>
        <taxon>eudicotyledons</taxon>
        <taxon>Gunneridae</taxon>
        <taxon>Pentapetalae</taxon>
        <taxon>asterids</taxon>
        <taxon>Ericales</taxon>
        <taxon>Ericaceae</taxon>
        <taxon>Ericoideae</taxon>
        <taxon>Rhodoreae</taxon>
        <taxon>Rhododendron</taxon>
    </lineage>
</organism>
<evidence type="ECO:0000256" key="10">
    <source>
        <dbReference type="ARBA" id="ARBA00047899"/>
    </source>
</evidence>
<comment type="caution">
    <text evidence="15">The sequence shown here is derived from an EMBL/GenBank/DDBJ whole genome shotgun (WGS) entry which is preliminary data.</text>
</comment>
<evidence type="ECO:0000256" key="5">
    <source>
        <dbReference type="ARBA" id="ARBA00022729"/>
    </source>
</evidence>
<evidence type="ECO:0000256" key="6">
    <source>
        <dbReference type="ARBA" id="ARBA00022741"/>
    </source>
</evidence>
<evidence type="ECO:0000256" key="7">
    <source>
        <dbReference type="ARBA" id="ARBA00022840"/>
    </source>
</evidence>
<dbReference type="InterPro" id="IPR021720">
    <property type="entry name" value="Malectin_dom"/>
</dbReference>
<evidence type="ECO:0000313" key="16">
    <source>
        <dbReference type="Proteomes" id="UP000428333"/>
    </source>
</evidence>
<keyword evidence="6 12" id="KW-0547">Nucleotide-binding</keyword>
<dbReference type="GO" id="GO:0005524">
    <property type="term" value="F:ATP binding"/>
    <property type="evidence" value="ECO:0007669"/>
    <property type="project" value="UniProtKB-UniRule"/>
</dbReference>
<evidence type="ECO:0000256" key="9">
    <source>
        <dbReference type="ARBA" id="ARBA00023180"/>
    </source>
</evidence>
<feature type="domain" description="Malectin" evidence="14">
    <location>
        <begin position="133"/>
        <end position="242"/>
    </location>
</feature>
<dbReference type="GO" id="GO:0016020">
    <property type="term" value="C:membrane"/>
    <property type="evidence" value="ECO:0007669"/>
    <property type="project" value="UniProtKB-SubCell"/>
</dbReference>
<dbReference type="InterPro" id="IPR032675">
    <property type="entry name" value="LRR_dom_sf"/>
</dbReference>
<dbReference type="EC" id="2.7.11.1" evidence="2"/>
<sequence>MHFLIVVLRYIRRLSDNSFAGKIPEYIGNWTKIEKLHIQGSPFEGPIPSTISALTRLSDLRISDLKGGESNFPPLPDMESMTTLREDLTQLYSDDIFYAQIQNTKEEGRLLQQFHLGKFKSIGMSSRKCVNYSLHINCGGKEVVVNDTKYEADLEPRGASMFYSGQNWAFSSTGKFMDNDIDSDVYVDTITNFSTLHNVTAADLELYTAARVSPLSLTYYGLCLMNGNYTVKLHFAEIVYAMTNHLTALEGESLMSISRGLDLQTGLFTLKEIKAATKNFDAANKIGEGGFGSVYKGVLSDGTVIAVKQLSSKSKQANREFARVLQERGSLLELVDPGLGSEYSSEEAMAMLKVALLCISASPTLRPAMSQVNSSSTMRKLYELESLAVFIKNDVENGFDTCSGSSQLGVSGPNGPPAQQARCLRRQPDRPAPTGCPLYAPPKRVVRTK</sequence>
<evidence type="ECO:0000256" key="11">
    <source>
        <dbReference type="ARBA" id="ARBA00048679"/>
    </source>
</evidence>
<dbReference type="SUPFAM" id="SSF56112">
    <property type="entry name" value="Protein kinase-like (PK-like)"/>
    <property type="match status" value="1"/>
</dbReference>
<keyword evidence="4" id="KW-0808">Transferase</keyword>
<evidence type="ECO:0000256" key="3">
    <source>
        <dbReference type="ARBA" id="ARBA00022553"/>
    </source>
</evidence>
<dbReference type="Gene3D" id="3.80.10.10">
    <property type="entry name" value="Ribonuclease Inhibitor"/>
    <property type="match status" value="1"/>
</dbReference>
<comment type="catalytic activity">
    <reaction evidence="11">
        <text>L-seryl-[protein] + ATP = O-phospho-L-seryl-[protein] + ADP + H(+)</text>
        <dbReference type="Rhea" id="RHEA:17989"/>
        <dbReference type="Rhea" id="RHEA-COMP:9863"/>
        <dbReference type="Rhea" id="RHEA-COMP:11604"/>
        <dbReference type="ChEBI" id="CHEBI:15378"/>
        <dbReference type="ChEBI" id="CHEBI:29999"/>
        <dbReference type="ChEBI" id="CHEBI:30616"/>
        <dbReference type="ChEBI" id="CHEBI:83421"/>
        <dbReference type="ChEBI" id="CHEBI:456216"/>
        <dbReference type="EC" id="2.7.11.1"/>
    </reaction>
</comment>
<evidence type="ECO:0000256" key="12">
    <source>
        <dbReference type="PROSITE-ProRule" id="PRU10141"/>
    </source>
</evidence>
<evidence type="ECO:0000259" key="14">
    <source>
        <dbReference type="Pfam" id="PF11721"/>
    </source>
</evidence>
<dbReference type="Proteomes" id="UP000428333">
    <property type="component" value="Linkage Group LG06"/>
</dbReference>
<reference evidence="15 16" key="1">
    <citation type="journal article" date="2019" name="Genome Biol. Evol.">
        <title>The Rhododendron genome and chromosomal organization provide insight into shared whole-genome duplications across the heath family (Ericaceae).</title>
        <authorList>
            <person name="Soza V.L."/>
            <person name="Lindsley D."/>
            <person name="Waalkes A."/>
            <person name="Ramage E."/>
            <person name="Patwardhan R.P."/>
            <person name="Burton J.N."/>
            <person name="Adey A."/>
            <person name="Kumar A."/>
            <person name="Qiu R."/>
            <person name="Shendure J."/>
            <person name="Hall B."/>
        </authorList>
    </citation>
    <scope>NUCLEOTIDE SEQUENCE [LARGE SCALE GENOMIC DNA]</scope>
    <source>
        <strain evidence="15">RSF 1966-606</strain>
    </source>
</reference>
<comment type="catalytic activity">
    <reaction evidence="10">
        <text>L-threonyl-[protein] + ATP = O-phospho-L-threonyl-[protein] + ADP + H(+)</text>
        <dbReference type="Rhea" id="RHEA:46608"/>
        <dbReference type="Rhea" id="RHEA-COMP:11060"/>
        <dbReference type="Rhea" id="RHEA-COMP:11605"/>
        <dbReference type="ChEBI" id="CHEBI:15378"/>
        <dbReference type="ChEBI" id="CHEBI:30013"/>
        <dbReference type="ChEBI" id="CHEBI:30616"/>
        <dbReference type="ChEBI" id="CHEBI:61977"/>
        <dbReference type="ChEBI" id="CHEBI:456216"/>
        <dbReference type="EC" id="2.7.11.1"/>
    </reaction>
</comment>
<keyword evidence="3" id="KW-0597">Phosphoprotein</keyword>
<name>A0A6A4LJV3_9ERIC</name>
<dbReference type="InterPro" id="IPR011009">
    <property type="entry name" value="Kinase-like_dom_sf"/>
</dbReference>
<evidence type="ECO:0000313" key="15">
    <source>
        <dbReference type="EMBL" id="KAE9457592.1"/>
    </source>
</evidence>